<keyword evidence="4 12" id="KW-0132">Cell division</keyword>
<dbReference type="CDD" id="cd01555">
    <property type="entry name" value="UdpNAET"/>
    <property type="match status" value="1"/>
</dbReference>
<keyword evidence="15" id="KW-1185">Reference proteome</keyword>
<evidence type="ECO:0000256" key="4">
    <source>
        <dbReference type="ARBA" id="ARBA00022618"/>
    </source>
</evidence>
<feature type="domain" description="Enolpyruvate transferase" evidence="13">
    <location>
        <begin position="11"/>
        <end position="409"/>
    </location>
</feature>
<keyword evidence="5 12" id="KW-0808">Transferase</keyword>
<name>A0ABR7IIM2_9FIRM</name>
<proteinExistence type="inferred from homology"/>
<evidence type="ECO:0000256" key="9">
    <source>
        <dbReference type="ARBA" id="ARBA00023316"/>
    </source>
</evidence>
<evidence type="ECO:0000256" key="8">
    <source>
        <dbReference type="ARBA" id="ARBA00023306"/>
    </source>
</evidence>
<comment type="catalytic activity">
    <reaction evidence="11 12">
        <text>phosphoenolpyruvate + UDP-N-acetyl-alpha-D-glucosamine = UDP-N-acetyl-3-O-(1-carboxyvinyl)-alpha-D-glucosamine + phosphate</text>
        <dbReference type="Rhea" id="RHEA:18681"/>
        <dbReference type="ChEBI" id="CHEBI:43474"/>
        <dbReference type="ChEBI" id="CHEBI:57705"/>
        <dbReference type="ChEBI" id="CHEBI:58702"/>
        <dbReference type="ChEBI" id="CHEBI:68483"/>
        <dbReference type="EC" id="2.5.1.7"/>
    </reaction>
</comment>
<feature type="binding site" evidence="12">
    <location>
        <position position="308"/>
    </location>
    <ligand>
        <name>UDP-N-acetyl-alpha-D-glucosamine</name>
        <dbReference type="ChEBI" id="CHEBI:57705"/>
    </ligand>
</feature>
<organism evidence="14 15">
    <name type="scientific">Blautia difficilis</name>
    <dbReference type="NCBI Taxonomy" id="2763027"/>
    <lineage>
        <taxon>Bacteria</taxon>
        <taxon>Bacillati</taxon>
        <taxon>Bacillota</taxon>
        <taxon>Clostridia</taxon>
        <taxon>Lachnospirales</taxon>
        <taxon>Lachnospiraceae</taxon>
        <taxon>Blautia</taxon>
    </lineage>
</organism>
<dbReference type="InterPro" id="IPR050068">
    <property type="entry name" value="MurA_subfamily"/>
</dbReference>
<gene>
    <name evidence="12 14" type="primary">murA</name>
    <name evidence="14" type="ORF">H8Z82_09435</name>
</gene>
<evidence type="ECO:0000256" key="11">
    <source>
        <dbReference type="ARBA" id="ARBA00047527"/>
    </source>
</evidence>
<dbReference type="NCBIfam" id="TIGR01072">
    <property type="entry name" value="murA"/>
    <property type="match status" value="1"/>
</dbReference>
<dbReference type="InterPro" id="IPR005750">
    <property type="entry name" value="UDP_GlcNAc_COvinyl_MurA"/>
</dbReference>
<dbReference type="Pfam" id="PF00275">
    <property type="entry name" value="EPSP_synthase"/>
    <property type="match status" value="1"/>
</dbReference>
<comment type="function">
    <text evidence="12">Cell wall formation. Adds enolpyruvyl to UDP-N-acetylglucosamine.</text>
</comment>
<evidence type="ECO:0000256" key="1">
    <source>
        <dbReference type="ARBA" id="ARBA00004496"/>
    </source>
</evidence>
<protein>
    <recommendedName>
        <fullName evidence="12">UDP-N-acetylglucosamine 1-carboxyvinyltransferase</fullName>
        <ecNumber evidence="12">2.5.1.7</ecNumber>
    </recommendedName>
    <alternativeName>
        <fullName evidence="12">Enoylpyruvate transferase</fullName>
    </alternativeName>
    <alternativeName>
        <fullName evidence="12">UDP-N-acetylglucosamine enolpyruvyl transferase</fullName>
        <shortName evidence="12">EPT</shortName>
    </alternativeName>
</protein>
<evidence type="ECO:0000256" key="6">
    <source>
        <dbReference type="ARBA" id="ARBA00022960"/>
    </source>
</evidence>
<comment type="caution">
    <text evidence="12">Lacks conserved residue(s) required for the propagation of feature annotation.</text>
</comment>
<dbReference type="RefSeq" id="WP_186994970.1">
    <property type="nucleotide sequence ID" value="NZ_JACOQG010000013.1"/>
</dbReference>
<dbReference type="InterPro" id="IPR036968">
    <property type="entry name" value="Enolpyruvate_Tfrase_sf"/>
</dbReference>
<feature type="active site" description="Proton donor" evidence="12">
    <location>
        <position position="119"/>
    </location>
</feature>
<dbReference type="Gene3D" id="3.65.10.10">
    <property type="entry name" value="Enolpyruvate transferase domain"/>
    <property type="match status" value="2"/>
</dbReference>
<keyword evidence="7 12" id="KW-0573">Peptidoglycan synthesis</keyword>
<evidence type="ECO:0000313" key="14">
    <source>
        <dbReference type="EMBL" id="MBC5779882.1"/>
    </source>
</evidence>
<keyword evidence="3 12" id="KW-0963">Cytoplasm</keyword>
<dbReference type="EMBL" id="JACOQG010000013">
    <property type="protein sequence ID" value="MBC5779882.1"/>
    <property type="molecule type" value="Genomic_DNA"/>
</dbReference>
<feature type="binding site" evidence="12">
    <location>
        <position position="330"/>
    </location>
    <ligand>
        <name>UDP-N-acetyl-alpha-D-glucosamine</name>
        <dbReference type="ChEBI" id="CHEBI:57705"/>
    </ligand>
</feature>
<comment type="pathway">
    <text evidence="2 12">Cell wall biogenesis; peptidoglycan biosynthesis.</text>
</comment>
<comment type="subcellular location">
    <subcellularLocation>
        <location evidence="1 12">Cytoplasm</location>
    </subcellularLocation>
</comment>
<dbReference type="SUPFAM" id="SSF55205">
    <property type="entry name" value="EPT/RTPC-like"/>
    <property type="match status" value="1"/>
</dbReference>
<keyword evidence="6 12" id="KW-0133">Cell shape</keyword>
<evidence type="ECO:0000256" key="5">
    <source>
        <dbReference type="ARBA" id="ARBA00022679"/>
    </source>
</evidence>
<evidence type="ECO:0000313" key="15">
    <source>
        <dbReference type="Proteomes" id="UP000649826"/>
    </source>
</evidence>
<reference evidence="14 15" key="1">
    <citation type="submission" date="2020-08" db="EMBL/GenBank/DDBJ databases">
        <title>Genome public.</title>
        <authorList>
            <person name="Liu C."/>
            <person name="Sun Q."/>
        </authorList>
    </citation>
    <scope>NUCLEOTIDE SEQUENCE [LARGE SCALE GENOMIC DNA]</scope>
    <source>
        <strain evidence="14 15">M29</strain>
    </source>
</reference>
<evidence type="ECO:0000256" key="3">
    <source>
        <dbReference type="ARBA" id="ARBA00022490"/>
    </source>
</evidence>
<evidence type="ECO:0000256" key="7">
    <source>
        <dbReference type="ARBA" id="ARBA00022984"/>
    </source>
</evidence>
<dbReference type="NCBIfam" id="NF006873">
    <property type="entry name" value="PRK09369.1"/>
    <property type="match status" value="1"/>
</dbReference>
<dbReference type="Proteomes" id="UP000649826">
    <property type="component" value="Unassembled WGS sequence"/>
</dbReference>
<accession>A0ABR7IIM2</accession>
<evidence type="ECO:0000256" key="2">
    <source>
        <dbReference type="ARBA" id="ARBA00004752"/>
    </source>
</evidence>
<keyword evidence="8 12" id="KW-0131">Cell cycle</keyword>
<feature type="binding site" evidence="12">
    <location>
        <position position="95"/>
    </location>
    <ligand>
        <name>UDP-N-acetyl-alpha-D-glucosamine</name>
        <dbReference type="ChEBI" id="CHEBI:57705"/>
    </ligand>
</feature>
<evidence type="ECO:0000259" key="13">
    <source>
        <dbReference type="Pfam" id="PF00275"/>
    </source>
</evidence>
<dbReference type="PANTHER" id="PTHR43783">
    <property type="entry name" value="UDP-N-ACETYLGLUCOSAMINE 1-CARBOXYVINYLTRANSFERASE"/>
    <property type="match status" value="1"/>
</dbReference>
<dbReference type="HAMAP" id="MF_00111">
    <property type="entry name" value="MurA"/>
    <property type="match status" value="1"/>
</dbReference>
<feature type="binding site" evidence="12">
    <location>
        <begin position="25"/>
        <end position="26"/>
    </location>
    <ligand>
        <name>phosphoenolpyruvate</name>
        <dbReference type="ChEBI" id="CHEBI:58702"/>
    </ligand>
</feature>
<dbReference type="GO" id="GO:0008760">
    <property type="term" value="F:UDP-N-acetylglucosamine 1-carboxyvinyltransferase activity"/>
    <property type="evidence" value="ECO:0007669"/>
    <property type="project" value="UniProtKB-EC"/>
</dbReference>
<evidence type="ECO:0000256" key="12">
    <source>
        <dbReference type="HAMAP-Rule" id="MF_00111"/>
    </source>
</evidence>
<feature type="modified residue" description="2-(S-cysteinyl)pyruvic acid O-phosphothioketal" evidence="12">
    <location>
        <position position="119"/>
    </location>
</feature>
<dbReference type="InterPro" id="IPR001986">
    <property type="entry name" value="Enolpyruvate_Tfrase_dom"/>
</dbReference>
<dbReference type="PANTHER" id="PTHR43783:SF1">
    <property type="entry name" value="UDP-N-ACETYLGLUCOSAMINE 1-CARBOXYVINYLTRANSFERASE"/>
    <property type="match status" value="1"/>
</dbReference>
<evidence type="ECO:0000256" key="10">
    <source>
        <dbReference type="ARBA" id="ARBA00038367"/>
    </source>
</evidence>
<comment type="similarity">
    <text evidence="10 12">Belongs to the EPSP synthase family. MurA subfamily.</text>
</comment>
<dbReference type="InterPro" id="IPR013792">
    <property type="entry name" value="RNA3'P_cycl/enolpyr_Trfase_a/b"/>
</dbReference>
<keyword evidence="12" id="KW-0670">Pyruvate</keyword>
<dbReference type="EC" id="2.5.1.7" evidence="12"/>
<comment type="caution">
    <text evidence="14">The sequence shown here is derived from an EMBL/GenBank/DDBJ whole genome shotgun (WGS) entry which is preliminary data.</text>
</comment>
<sequence>MKNLTEIHVVGGKSLAGNISIQGSKNAALPMMAAALMHRGLSILKKCPKISDVFCMEEILKNLGAVTWWEDHDLYLDCTNADKTEIPGEFTRRMRSSVILLSAILARNHSCRMGYPGGCVIGKRPIDIHLMVLKKLGAVIREEKSGLKGKCTGFTGEYICFPRVSVGATQQAVMASVLAEGETVLENCAREPEVVWLCRFLKSMGANIKGEGTKQIRICGVSRLESGNFVIPPDRIVAGTYICAAAAARSEITLSRVPVEEMKAFLEVYQKIGGQYYGKSGTLKINGREACRPVPLVQTEIYPGFPTDLQAPLMAVLTGNPGESVIQEQIFEDRFGSACQMRKMGAHIEITGNRARITGGFPLRGTEVEAGDLRGGAALVLAALMAEGETCIRGAELIGRGYEHICEDLKALGCRIWQSGTRKKEYE</sequence>
<keyword evidence="9 12" id="KW-0961">Cell wall biogenesis/degradation</keyword>